<evidence type="ECO:0000259" key="1">
    <source>
        <dbReference type="Pfam" id="PF00535"/>
    </source>
</evidence>
<dbReference type="SUPFAM" id="SSF48452">
    <property type="entry name" value="TPR-like"/>
    <property type="match status" value="2"/>
</dbReference>
<dbReference type="GO" id="GO:0016740">
    <property type="term" value="F:transferase activity"/>
    <property type="evidence" value="ECO:0007669"/>
    <property type="project" value="UniProtKB-KW"/>
</dbReference>
<evidence type="ECO:0000313" key="3">
    <source>
        <dbReference type="Proteomes" id="UP000558113"/>
    </source>
</evidence>
<dbReference type="InterPro" id="IPR001173">
    <property type="entry name" value="Glyco_trans_2-like"/>
</dbReference>
<dbReference type="SMART" id="SM00028">
    <property type="entry name" value="TPR"/>
    <property type="match status" value="4"/>
</dbReference>
<dbReference type="InterPro" id="IPR019734">
    <property type="entry name" value="TPR_rpt"/>
</dbReference>
<name>A0A7X4YV81_9BACL</name>
<dbReference type="InterPro" id="IPR029044">
    <property type="entry name" value="Nucleotide-diphossugar_trans"/>
</dbReference>
<dbReference type="PANTHER" id="PTHR43630:SF2">
    <property type="entry name" value="GLYCOSYLTRANSFERASE"/>
    <property type="match status" value="1"/>
</dbReference>
<dbReference type="Gene3D" id="3.90.550.10">
    <property type="entry name" value="Spore Coat Polysaccharide Biosynthesis Protein SpsA, Chain A"/>
    <property type="match status" value="1"/>
</dbReference>
<dbReference type="SUPFAM" id="SSF53448">
    <property type="entry name" value="Nucleotide-diphospho-sugar transferases"/>
    <property type="match status" value="1"/>
</dbReference>
<dbReference type="EMBL" id="JAAAMU010000027">
    <property type="protein sequence ID" value="NBC73152.1"/>
    <property type="molecule type" value="Genomic_DNA"/>
</dbReference>
<comment type="caution">
    <text evidence="2">The sequence shown here is derived from an EMBL/GenBank/DDBJ whole genome shotgun (WGS) entry which is preliminary data.</text>
</comment>
<protein>
    <submittedName>
        <fullName evidence="2">Glycosyltransferase</fullName>
    </submittedName>
</protein>
<proteinExistence type="predicted"/>
<gene>
    <name evidence="2" type="ORF">GT003_29680</name>
</gene>
<dbReference type="Gene3D" id="1.25.40.10">
    <property type="entry name" value="Tetratricopeptide repeat domain"/>
    <property type="match status" value="2"/>
</dbReference>
<dbReference type="OrthoDB" id="9815923at2"/>
<accession>A0A7X4YV81</accession>
<dbReference type="RefSeq" id="WP_161704855.1">
    <property type="nucleotide sequence ID" value="NZ_JAAAMU010000027.1"/>
</dbReference>
<dbReference type="PANTHER" id="PTHR43630">
    <property type="entry name" value="POLY-BETA-1,6-N-ACETYL-D-GLUCOSAMINE SYNTHASE"/>
    <property type="match status" value="1"/>
</dbReference>
<dbReference type="CDD" id="cd02511">
    <property type="entry name" value="Beta4Glucosyltransferase"/>
    <property type="match status" value="1"/>
</dbReference>
<dbReference type="Pfam" id="PF00535">
    <property type="entry name" value="Glycos_transf_2"/>
    <property type="match status" value="1"/>
</dbReference>
<reference evidence="2 3" key="1">
    <citation type="submission" date="2020-01" db="EMBL/GenBank/DDBJ databases">
        <title>Paenibacillus soybeanensis sp. nov. isolated from the nodules of soybean (Glycine max(L.) Merr).</title>
        <authorList>
            <person name="Wang H."/>
        </authorList>
    </citation>
    <scope>NUCLEOTIDE SEQUENCE [LARGE SCALE GENOMIC DNA]</scope>
    <source>
        <strain evidence="2 3">DSM 23054</strain>
    </source>
</reference>
<feature type="domain" description="Glycosyltransferase 2-like" evidence="1">
    <location>
        <begin position="8"/>
        <end position="103"/>
    </location>
</feature>
<keyword evidence="3" id="KW-1185">Reference proteome</keyword>
<dbReference type="AlphaFoldDB" id="A0A7X4YV81"/>
<dbReference type="InterPro" id="IPR011990">
    <property type="entry name" value="TPR-like_helical_dom_sf"/>
</dbReference>
<sequence>MNNLVTACLIVKNEESVIDRCLASIKDVADEIIIIDTGSTDRTREIASAYTEHIYDFEWINDFSAARNEGIRRATSQWVFVIDADEYFPPAEAVKLREFLENELPEAGLAYALSVVNLLGESEQNSTSVSTAEVPRLFPNNQGIYYTRPIHEQLHCQGGTELRFHLAPGSMYHTGYLKDTVTVKDKLNRNATIFNDLKKSAGLTAYDYFTIGNEKAIQGDHQGAIYYYDRSLQKGAQEATHSWYPRAVISLIQTYLELHRFNDAWQLVEGKLSAWNHYPEYNSLKGSIYYQIGLYDEAKTVYMEAYRTAERLAERTHVFWLHSPNYASGFPLRILTEIASFEDDTEKSIYYLTKQLIQNTYDFGAMKQLITLLSLFQSPADIQKLLKGLNPAEDRKYDIFLLKTSLVLGKAELAVYAYEKLGSAAKELKSLDALNFALLHQNQEEFKSLIERRNRKESLQFEELVTIALGSLVWSEDYFERLSIGEDHESYAHIQVFQRIIHGNESEHNIHIFELLTKTYLYQFYELYDRLVNAYANSETTNALANFFYANHQHDLAMNYYSILLKNNELNAASLENLAIYHLYHDYLDDGLEFLQAAIALKPESLRNYTLYLRYCKEPARKRAFIQRYGDKLAFYKKIPALAQLLK</sequence>
<evidence type="ECO:0000313" key="2">
    <source>
        <dbReference type="EMBL" id="NBC73152.1"/>
    </source>
</evidence>
<dbReference type="Proteomes" id="UP000558113">
    <property type="component" value="Unassembled WGS sequence"/>
</dbReference>
<keyword evidence="2" id="KW-0808">Transferase</keyword>
<organism evidence="2 3">
    <name type="scientific">Paenibacillus sacheonensis</name>
    <dbReference type="NCBI Taxonomy" id="742054"/>
    <lineage>
        <taxon>Bacteria</taxon>
        <taxon>Bacillati</taxon>
        <taxon>Bacillota</taxon>
        <taxon>Bacilli</taxon>
        <taxon>Bacillales</taxon>
        <taxon>Paenibacillaceae</taxon>
        <taxon>Paenibacillus</taxon>
    </lineage>
</organism>